<dbReference type="WBParaSite" id="ACRNAN_scaffold4226.g15434.t1">
    <property type="protein sequence ID" value="ACRNAN_scaffold4226.g15434.t1"/>
    <property type="gene ID" value="ACRNAN_scaffold4226.g15434"/>
</dbReference>
<protein>
    <submittedName>
        <fullName evidence="2">Uncharacterized protein</fullName>
    </submittedName>
</protein>
<name>A0A914DW97_9BILA</name>
<sequence length="93" mass="10305">MGAILIAVSLAEERKIEAETGLDQPLLRAKRYGGYYTYCCGGTAICEGGRKRRDIVEHGDDATKIERLKRYGYYSYSYYPSYYMGGGGGYGCG</sequence>
<dbReference type="AlphaFoldDB" id="A0A914DW97"/>
<proteinExistence type="predicted"/>
<accession>A0A914DW97</accession>
<keyword evidence="1" id="KW-1185">Reference proteome</keyword>
<reference evidence="2" key="1">
    <citation type="submission" date="2022-11" db="UniProtKB">
        <authorList>
            <consortium name="WormBaseParasite"/>
        </authorList>
    </citation>
    <scope>IDENTIFICATION</scope>
</reference>
<dbReference type="Proteomes" id="UP000887540">
    <property type="component" value="Unplaced"/>
</dbReference>
<evidence type="ECO:0000313" key="1">
    <source>
        <dbReference type="Proteomes" id="UP000887540"/>
    </source>
</evidence>
<evidence type="ECO:0000313" key="2">
    <source>
        <dbReference type="WBParaSite" id="ACRNAN_scaffold4226.g15434.t1"/>
    </source>
</evidence>
<organism evidence="1 2">
    <name type="scientific">Acrobeloides nanus</name>
    <dbReference type="NCBI Taxonomy" id="290746"/>
    <lineage>
        <taxon>Eukaryota</taxon>
        <taxon>Metazoa</taxon>
        <taxon>Ecdysozoa</taxon>
        <taxon>Nematoda</taxon>
        <taxon>Chromadorea</taxon>
        <taxon>Rhabditida</taxon>
        <taxon>Tylenchina</taxon>
        <taxon>Cephalobomorpha</taxon>
        <taxon>Cephaloboidea</taxon>
        <taxon>Cephalobidae</taxon>
        <taxon>Acrobeloides</taxon>
    </lineage>
</organism>